<sequence>MSSENKNLKLAIVGTGIFATDQHLPTIDKLPNLTPAACYNRTKAKAETFASKANIDPSQVYESLEDIIKTDSVDFVDALLPVQYNLDAVKLAVKYNKPICLEKPIAANMAQAKEIVHLANGTDVPISILENWSYLKAIEILNKDVLPKIGDIVSFTYKSTGAWNDNNKYLATSWRQNPEHIGGFLSDGGVHQLALLTEVLGEVESVSGLTKQIREESGADDILFSTMKTKAGAIGTFTYGSSFGATDKSTSFTIYGTNGSAVYDFSPNLSKPTITYQTGPSSQKASKKTVIEVDENDTFVEEFKNFAEAVTKNDKSIVHVTAAKAYHHLAIVAAALDSSAKNGDSVKVEQPQV</sequence>
<keyword evidence="4" id="KW-1185">Reference proteome</keyword>
<dbReference type="GeneID" id="2899865"/>
<dbReference type="SUPFAM" id="SSF55347">
    <property type="entry name" value="Glyceraldehyde-3-phosphate dehydrogenase-like, C-terminal domain"/>
    <property type="match status" value="1"/>
</dbReference>
<dbReference type="GO" id="GO:0005737">
    <property type="term" value="C:cytoplasm"/>
    <property type="evidence" value="ECO:0007669"/>
    <property type="project" value="TreeGrafter"/>
</dbReference>
<dbReference type="Proteomes" id="UP000000599">
    <property type="component" value="Chromosome A"/>
</dbReference>
<evidence type="ECO:0000259" key="2">
    <source>
        <dbReference type="Pfam" id="PF02894"/>
    </source>
</evidence>
<dbReference type="STRING" id="284592.Q6BYW2"/>
<name>Q6BYW2_DEBHA</name>
<evidence type="ECO:0000313" key="3">
    <source>
        <dbReference type="EMBL" id="CAG84563.1"/>
    </source>
</evidence>
<reference evidence="3 4" key="1">
    <citation type="journal article" date="2004" name="Nature">
        <title>Genome evolution in yeasts.</title>
        <authorList>
            <consortium name="Genolevures"/>
            <person name="Dujon B."/>
            <person name="Sherman D."/>
            <person name="Fischer G."/>
            <person name="Durrens P."/>
            <person name="Casaregola S."/>
            <person name="Lafontaine I."/>
            <person name="de Montigny J."/>
            <person name="Marck C."/>
            <person name="Neuveglise C."/>
            <person name="Talla E."/>
            <person name="Goffard N."/>
            <person name="Frangeul L."/>
            <person name="Aigle M."/>
            <person name="Anthouard V."/>
            <person name="Babour A."/>
            <person name="Barbe V."/>
            <person name="Barnay S."/>
            <person name="Blanchin S."/>
            <person name="Beckerich J.M."/>
            <person name="Beyne E."/>
            <person name="Bleykasten C."/>
            <person name="Boisrame A."/>
            <person name="Boyer J."/>
            <person name="Cattolico L."/>
            <person name="Confanioleri F."/>
            <person name="de Daruvar A."/>
            <person name="Despons L."/>
            <person name="Fabre E."/>
            <person name="Fairhead C."/>
            <person name="Ferry-Dumazet H."/>
            <person name="Groppi A."/>
            <person name="Hantraye F."/>
            <person name="Hennequin C."/>
            <person name="Jauniaux N."/>
            <person name="Joyet P."/>
            <person name="Kachouri R."/>
            <person name="Kerrest A."/>
            <person name="Koszul R."/>
            <person name="Lemaire M."/>
            <person name="Lesur I."/>
            <person name="Ma L."/>
            <person name="Muller H."/>
            <person name="Nicaud J.M."/>
            <person name="Nikolski M."/>
            <person name="Oztas S."/>
            <person name="Ozier-Kalogeropoulos O."/>
            <person name="Pellenz S."/>
            <person name="Potier S."/>
            <person name="Richard G.F."/>
            <person name="Straub M.L."/>
            <person name="Suleau A."/>
            <person name="Swennene D."/>
            <person name="Tekaia F."/>
            <person name="Wesolowski-Louvel M."/>
            <person name="Westhof E."/>
            <person name="Wirth B."/>
            <person name="Zeniou-Meyer M."/>
            <person name="Zivanovic I."/>
            <person name="Bolotin-Fukuhara M."/>
            <person name="Thierry A."/>
            <person name="Bouchier C."/>
            <person name="Caudron B."/>
            <person name="Scarpelli C."/>
            <person name="Gaillardin C."/>
            <person name="Weissenbach J."/>
            <person name="Wincker P."/>
            <person name="Souciet J.L."/>
        </authorList>
    </citation>
    <scope>NUCLEOTIDE SEQUENCE [LARGE SCALE GENOMIC DNA]</scope>
    <source>
        <strain evidence="4">ATCC 36239 / CBS 767 / BCRC 21394 / JCM 1990 / NBRC 0083 / IGC 2968</strain>
    </source>
</reference>
<evidence type="ECO:0000259" key="1">
    <source>
        <dbReference type="Pfam" id="PF01408"/>
    </source>
</evidence>
<dbReference type="InterPro" id="IPR036291">
    <property type="entry name" value="NAD(P)-bd_dom_sf"/>
</dbReference>
<dbReference type="GO" id="GO:0000166">
    <property type="term" value="F:nucleotide binding"/>
    <property type="evidence" value="ECO:0007669"/>
    <property type="project" value="InterPro"/>
</dbReference>
<dbReference type="Pfam" id="PF01408">
    <property type="entry name" value="GFO_IDH_MocA"/>
    <property type="match status" value="1"/>
</dbReference>
<dbReference type="OMA" id="IWVGMDE"/>
<dbReference type="Pfam" id="PF02894">
    <property type="entry name" value="GFO_IDH_MocA_C"/>
    <property type="match status" value="1"/>
</dbReference>
<dbReference type="GO" id="GO:0016651">
    <property type="term" value="F:oxidoreductase activity, acting on NAD(P)H"/>
    <property type="evidence" value="ECO:0007669"/>
    <property type="project" value="EnsemblFungi"/>
</dbReference>
<accession>Q6BYW2</accession>
<dbReference type="AlphaFoldDB" id="Q6BYW2"/>
<dbReference type="HOGENOM" id="CLU_023194_3_1_1"/>
<proteinExistence type="predicted"/>
<dbReference type="SUPFAM" id="SSF51735">
    <property type="entry name" value="NAD(P)-binding Rossmann-fold domains"/>
    <property type="match status" value="1"/>
</dbReference>
<dbReference type="GO" id="GO:0006740">
    <property type="term" value="P:NADPH regeneration"/>
    <property type="evidence" value="ECO:0007669"/>
    <property type="project" value="EnsemblFungi"/>
</dbReference>
<feature type="domain" description="Gfo/Idh/MocA-like oxidoreductase N-terminal" evidence="1">
    <location>
        <begin position="9"/>
        <end position="126"/>
    </location>
</feature>
<dbReference type="OrthoDB" id="64915at2759"/>
<dbReference type="eggNOG" id="KOG2742">
    <property type="taxonomic scope" value="Eukaryota"/>
</dbReference>
<dbReference type="KEGG" id="dha:DEHA2A06534g"/>
<dbReference type="VEuPathDB" id="FungiDB:DEHA2A06534g"/>
<dbReference type="PANTHER" id="PTHR42840">
    <property type="entry name" value="NAD(P)-BINDING ROSSMANN-FOLD SUPERFAMILY PROTEIN-RELATED"/>
    <property type="match status" value="1"/>
</dbReference>
<dbReference type="InterPro" id="IPR004104">
    <property type="entry name" value="Gfo/Idh/MocA-like_OxRdtase_C"/>
</dbReference>
<dbReference type="InParanoid" id="Q6BYW2"/>
<gene>
    <name evidence="3" type="ordered locus">DEHA2A06534g</name>
</gene>
<protein>
    <submittedName>
        <fullName evidence="3">DEHA2A06534p</fullName>
    </submittedName>
</protein>
<evidence type="ECO:0000313" key="4">
    <source>
        <dbReference type="Proteomes" id="UP000000599"/>
    </source>
</evidence>
<feature type="domain" description="Gfo/Idh/MocA-like oxidoreductase C-terminal" evidence="2">
    <location>
        <begin position="148"/>
        <end position="347"/>
    </location>
</feature>
<dbReference type="InterPro" id="IPR000683">
    <property type="entry name" value="Gfo/Idh/MocA-like_OxRdtase_N"/>
</dbReference>
<dbReference type="PANTHER" id="PTHR42840:SF5">
    <property type="entry name" value="NAD(P)-BINDING ROSSMANN-FOLD SUPERFAMILY PROTEIN"/>
    <property type="match status" value="1"/>
</dbReference>
<dbReference type="RefSeq" id="XP_456607.1">
    <property type="nucleotide sequence ID" value="XM_456607.1"/>
</dbReference>
<dbReference type="EMBL" id="CR382133">
    <property type="protein sequence ID" value="CAG84563.1"/>
    <property type="molecule type" value="Genomic_DNA"/>
</dbReference>
<dbReference type="FunCoup" id="Q6BYW2">
    <property type="interactions" value="282"/>
</dbReference>
<organism evidence="3 4">
    <name type="scientific">Debaryomyces hansenii (strain ATCC 36239 / CBS 767 / BCRC 21394 / JCM 1990 / NBRC 0083 / IGC 2968)</name>
    <name type="common">Yeast</name>
    <name type="synonym">Torulaspora hansenii</name>
    <dbReference type="NCBI Taxonomy" id="284592"/>
    <lineage>
        <taxon>Eukaryota</taxon>
        <taxon>Fungi</taxon>
        <taxon>Dikarya</taxon>
        <taxon>Ascomycota</taxon>
        <taxon>Saccharomycotina</taxon>
        <taxon>Pichiomycetes</taxon>
        <taxon>Debaryomycetaceae</taxon>
        <taxon>Debaryomyces</taxon>
    </lineage>
</organism>
<dbReference type="Gene3D" id="3.40.50.720">
    <property type="entry name" value="NAD(P)-binding Rossmann-like Domain"/>
    <property type="match status" value="1"/>
</dbReference>
<dbReference type="Gene3D" id="3.30.360.10">
    <property type="entry name" value="Dihydrodipicolinate Reductase, domain 2"/>
    <property type="match status" value="1"/>
</dbReference>